<evidence type="ECO:0000313" key="2">
    <source>
        <dbReference type="Proteomes" id="UP000317835"/>
    </source>
</evidence>
<organism evidence="1 2">
    <name type="scientific">Tautonia plasticadhaerens</name>
    <dbReference type="NCBI Taxonomy" id="2527974"/>
    <lineage>
        <taxon>Bacteria</taxon>
        <taxon>Pseudomonadati</taxon>
        <taxon>Planctomycetota</taxon>
        <taxon>Planctomycetia</taxon>
        <taxon>Isosphaerales</taxon>
        <taxon>Isosphaeraceae</taxon>
        <taxon>Tautonia</taxon>
    </lineage>
</organism>
<dbReference type="Gene3D" id="1.25.10.10">
    <property type="entry name" value="Leucine-rich Repeat Variant"/>
    <property type="match status" value="1"/>
</dbReference>
<proteinExistence type="predicted"/>
<dbReference type="InterPro" id="IPR004155">
    <property type="entry name" value="PBS_lyase_HEAT"/>
</dbReference>
<dbReference type="InterPro" id="IPR011989">
    <property type="entry name" value="ARM-like"/>
</dbReference>
<dbReference type="SUPFAM" id="SSF48239">
    <property type="entry name" value="Terpenoid cyclases/Protein prenyltransferases"/>
    <property type="match status" value="1"/>
</dbReference>
<dbReference type="AlphaFoldDB" id="A0A518H855"/>
<dbReference type="EMBL" id="CP036426">
    <property type="protein sequence ID" value="QDV37048.1"/>
    <property type="molecule type" value="Genomic_DNA"/>
</dbReference>
<evidence type="ECO:0008006" key="3">
    <source>
        <dbReference type="Google" id="ProtNLM"/>
    </source>
</evidence>
<dbReference type="KEGG" id="tpla:ElP_49810"/>
<dbReference type="Proteomes" id="UP000317835">
    <property type="component" value="Chromosome"/>
</dbReference>
<reference evidence="1 2" key="1">
    <citation type="submission" date="2019-02" db="EMBL/GenBank/DDBJ databases">
        <title>Deep-cultivation of Planctomycetes and their phenomic and genomic characterization uncovers novel biology.</title>
        <authorList>
            <person name="Wiegand S."/>
            <person name="Jogler M."/>
            <person name="Boedeker C."/>
            <person name="Pinto D."/>
            <person name="Vollmers J."/>
            <person name="Rivas-Marin E."/>
            <person name="Kohn T."/>
            <person name="Peeters S.H."/>
            <person name="Heuer A."/>
            <person name="Rast P."/>
            <person name="Oberbeckmann S."/>
            <person name="Bunk B."/>
            <person name="Jeske O."/>
            <person name="Meyerdierks A."/>
            <person name="Storesund J.E."/>
            <person name="Kallscheuer N."/>
            <person name="Luecker S."/>
            <person name="Lage O.M."/>
            <person name="Pohl T."/>
            <person name="Merkel B.J."/>
            <person name="Hornburger P."/>
            <person name="Mueller R.-W."/>
            <person name="Bruemmer F."/>
            <person name="Labrenz M."/>
            <person name="Spormann A.M."/>
            <person name="Op den Camp H."/>
            <person name="Overmann J."/>
            <person name="Amann R."/>
            <person name="Jetten M.S.M."/>
            <person name="Mascher T."/>
            <person name="Medema M.H."/>
            <person name="Devos D.P."/>
            <person name="Kaster A.-K."/>
            <person name="Ovreas L."/>
            <person name="Rohde M."/>
            <person name="Galperin M.Y."/>
            <person name="Jogler C."/>
        </authorList>
    </citation>
    <scope>NUCLEOTIDE SEQUENCE [LARGE SCALE GENOMIC DNA]</scope>
    <source>
        <strain evidence="1 2">ElP</strain>
    </source>
</reference>
<dbReference type="Pfam" id="PF03130">
    <property type="entry name" value="HEAT_PBS"/>
    <property type="match status" value="1"/>
</dbReference>
<sequence length="511" mass="55094">MLVLLAACGFPDSARGQGAQVAKGVQFLKSRGPETDPGQAALAALAMIKAGVPKDDQALQETVKTALRASTSDGYAPARSGGADIYETGVACMMMANLDPVAYRPMLRSAAAYLIGKQKSNGAWDYSARTGDTGDCSISQYAVLGLWEAENAGIRVPPSVWERAARWYMSVQRGGGWNYHPDAPSPPTVSMTAAGTGSIMICRMQLAPYKKRRSRPISPLLTPLIPDSDLAEYRVGLTDSQFEQAIGQGIAWIARNFRPGQDTLFGPSSYYGLYGCERVGGLGEQDQFGSVDWFRVGGQYIVSSQGGDGSWNAQYDAIPNTSWALLFLTRATEKSMARIKVERLASGTLLGGRGLPENLENLTVAQGRVVVRPMNGAIDEMLAVLEDARADGTESALSGLIDRYFTSGSLALKPYKDRFRVLLLDGIPSQRLTAAWALARTGDLDVVPDLIAALEDPNDEVVATARYGLGLISRRLDGFGPPPNADAEQKRASAERWRAWYESVRPPELVD</sequence>
<dbReference type="SMART" id="SM00567">
    <property type="entry name" value="EZ_HEAT"/>
    <property type="match status" value="1"/>
</dbReference>
<dbReference type="SUPFAM" id="SSF48371">
    <property type="entry name" value="ARM repeat"/>
    <property type="match status" value="1"/>
</dbReference>
<keyword evidence="2" id="KW-1185">Reference proteome</keyword>
<name>A0A518H855_9BACT</name>
<protein>
    <recommendedName>
        <fullName evidence="3">Prenyltransferase and squalene oxidase repeat protein</fullName>
    </recommendedName>
</protein>
<evidence type="ECO:0000313" key="1">
    <source>
        <dbReference type="EMBL" id="QDV37048.1"/>
    </source>
</evidence>
<dbReference type="InterPro" id="IPR016024">
    <property type="entry name" value="ARM-type_fold"/>
</dbReference>
<dbReference type="Gene3D" id="1.50.10.20">
    <property type="match status" value="1"/>
</dbReference>
<gene>
    <name evidence="1" type="ORF">ElP_49810</name>
</gene>
<dbReference type="InterPro" id="IPR008930">
    <property type="entry name" value="Terpenoid_cyclase/PrenylTrfase"/>
</dbReference>
<accession>A0A518H855</accession>